<gene>
    <name evidence="3" type="primary">LOC111089894</name>
</gene>
<dbReference type="RefSeq" id="XP_022258845.1">
    <property type="nucleotide sequence ID" value="XM_022403137.1"/>
</dbReference>
<dbReference type="PANTHER" id="PTHR21519:SF1">
    <property type="entry name" value="PDZ DOMAIN-CONTAINING PROTEIN 8"/>
    <property type="match status" value="1"/>
</dbReference>
<dbReference type="GeneID" id="111089894"/>
<feature type="non-terminal residue" evidence="3">
    <location>
        <position position="1"/>
    </location>
</feature>
<feature type="compositionally biased region" description="Low complexity" evidence="1">
    <location>
        <begin position="241"/>
        <end position="255"/>
    </location>
</feature>
<dbReference type="PANTHER" id="PTHR21519">
    <property type="entry name" value="PDZ DOMAIN-CONTAINING PROTEIN 8"/>
    <property type="match status" value="1"/>
</dbReference>
<feature type="region of interest" description="Disordered" evidence="1">
    <location>
        <begin position="239"/>
        <end position="258"/>
    </location>
</feature>
<accession>A0ABM1TSI9</accession>
<evidence type="ECO:0000256" key="1">
    <source>
        <dbReference type="SAM" id="MobiDB-lite"/>
    </source>
</evidence>
<dbReference type="InterPro" id="IPR039275">
    <property type="entry name" value="PDZD8"/>
</dbReference>
<dbReference type="Proteomes" id="UP000694941">
    <property type="component" value="Unplaced"/>
</dbReference>
<organism evidence="2 3">
    <name type="scientific">Limulus polyphemus</name>
    <name type="common">Atlantic horseshoe crab</name>
    <dbReference type="NCBI Taxonomy" id="6850"/>
    <lineage>
        <taxon>Eukaryota</taxon>
        <taxon>Metazoa</taxon>
        <taxon>Ecdysozoa</taxon>
        <taxon>Arthropoda</taxon>
        <taxon>Chelicerata</taxon>
        <taxon>Merostomata</taxon>
        <taxon>Xiphosura</taxon>
        <taxon>Limulidae</taxon>
        <taxon>Limulus</taxon>
    </lineage>
</organism>
<keyword evidence="2" id="KW-1185">Reference proteome</keyword>
<evidence type="ECO:0000313" key="3">
    <source>
        <dbReference type="RefSeq" id="XP_022258845.1"/>
    </source>
</evidence>
<feature type="region of interest" description="Disordered" evidence="1">
    <location>
        <begin position="301"/>
        <end position="340"/>
    </location>
</feature>
<evidence type="ECO:0000313" key="2">
    <source>
        <dbReference type="Proteomes" id="UP000694941"/>
    </source>
</evidence>
<feature type="compositionally biased region" description="Polar residues" evidence="1">
    <location>
        <begin position="321"/>
        <end position="332"/>
    </location>
</feature>
<name>A0ABM1TSI9_LIMPO</name>
<sequence length="340" mass="38194">ISKLQTAIDSESERRFHLAKEETRVSSTSEKTRLAFLIAKSDEKMQALSVLMLHFLSGLQHCQEQEHKKSPALVSTDVASQHTIKQTKENLPRQEATNVVEQAENIPVVNILCTEDDISNDTFHPLDNYDYATELLESSVPQLMLSNVPYDQLPIPVVRDDQGRNIQDQFFSNTDSLVEQLVIIDDKNSDFCDQLSKHTNSLGSHVVTSHDWNINFDEHVSSLTNLSLKQLTGNKEKYNEDQNQLSSQSNSSDLSAIASEDQRSSLLLQHQSQTEYFTVGDNSYQELHGQVSLQHITFATPDQSLDDDDENEKKICEPTLPTASSGNHNCSIHSGPLIQE</sequence>
<reference evidence="3" key="1">
    <citation type="submission" date="2025-08" db="UniProtKB">
        <authorList>
            <consortium name="RefSeq"/>
        </authorList>
    </citation>
    <scope>IDENTIFICATION</scope>
    <source>
        <tissue evidence="3">Muscle</tissue>
    </source>
</reference>
<protein>
    <submittedName>
        <fullName evidence="3">Uncharacterized protein LOC111089894</fullName>
    </submittedName>
</protein>
<proteinExistence type="predicted"/>